<keyword evidence="3" id="KW-1185">Reference proteome</keyword>
<dbReference type="OrthoDB" id="10037294at2759"/>
<evidence type="ECO:0008006" key="4">
    <source>
        <dbReference type="Google" id="ProtNLM"/>
    </source>
</evidence>
<evidence type="ECO:0000256" key="1">
    <source>
        <dbReference type="SAM" id="SignalP"/>
    </source>
</evidence>
<protein>
    <recommendedName>
        <fullName evidence="4">ShKT domain-containing protein</fullName>
    </recommendedName>
</protein>
<name>A0A1W0WH53_HYPEX</name>
<dbReference type="AlphaFoldDB" id="A0A1W0WH53"/>
<dbReference type="Proteomes" id="UP000192578">
    <property type="component" value="Unassembled WGS sequence"/>
</dbReference>
<feature type="signal peptide" evidence="1">
    <location>
        <begin position="1"/>
        <end position="18"/>
    </location>
</feature>
<feature type="chain" id="PRO_5012303233" description="ShKT domain-containing protein" evidence="1">
    <location>
        <begin position="19"/>
        <end position="89"/>
    </location>
</feature>
<evidence type="ECO:0000313" key="3">
    <source>
        <dbReference type="Proteomes" id="UP000192578"/>
    </source>
</evidence>
<organism evidence="2 3">
    <name type="scientific">Hypsibius exemplaris</name>
    <name type="common">Freshwater tardigrade</name>
    <dbReference type="NCBI Taxonomy" id="2072580"/>
    <lineage>
        <taxon>Eukaryota</taxon>
        <taxon>Metazoa</taxon>
        <taxon>Ecdysozoa</taxon>
        <taxon>Tardigrada</taxon>
        <taxon>Eutardigrada</taxon>
        <taxon>Parachela</taxon>
        <taxon>Hypsibioidea</taxon>
        <taxon>Hypsibiidae</taxon>
        <taxon>Hypsibius</taxon>
    </lineage>
</organism>
<dbReference type="EMBL" id="MTYJ01000103">
    <property type="protein sequence ID" value="OQV14517.1"/>
    <property type="molecule type" value="Genomic_DNA"/>
</dbReference>
<accession>A0A1W0WH53</accession>
<comment type="caution">
    <text evidence="2">The sequence shown here is derived from an EMBL/GenBank/DDBJ whole genome shotgun (WGS) entry which is preliminary data.</text>
</comment>
<gene>
    <name evidence="2" type="ORF">BV898_11239</name>
</gene>
<sequence length="89" mass="9505">MHIAILVVLFCGFFSAGAAPRFASDTGNAGCPPDSIVNCFVNPCRLAQCSRVPAAVCRANYCGGCSAQWFVGTRDVTLRCRAWTEPIAF</sequence>
<keyword evidence="1" id="KW-0732">Signal</keyword>
<reference evidence="3" key="1">
    <citation type="submission" date="2017-01" db="EMBL/GenBank/DDBJ databases">
        <title>Comparative genomics of anhydrobiosis in the tardigrade Hypsibius dujardini.</title>
        <authorList>
            <person name="Yoshida Y."/>
            <person name="Koutsovoulos G."/>
            <person name="Laetsch D."/>
            <person name="Stevens L."/>
            <person name="Kumar S."/>
            <person name="Horikawa D."/>
            <person name="Ishino K."/>
            <person name="Komine S."/>
            <person name="Tomita M."/>
            <person name="Blaxter M."/>
            <person name="Arakawa K."/>
        </authorList>
    </citation>
    <scope>NUCLEOTIDE SEQUENCE [LARGE SCALE GENOMIC DNA]</scope>
    <source>
        <strain evidence="3">Z151</strain>
    </source>
</reference>
<proteinExistence type="predicted"/>
<evidence type="ECO:0000313" key="2">
    <source>
        <dbReference type="EMBL" id="OQV14517.1"/>
    </source>
</evidence>